<dbReference type="Gene3D" id="1.10.3720.10">
    <property type="entry name" value="MetI-like"/>
    <property type="match status" value="1"/>
</dbReference>
<evidence type="ECO:0000313" key="10">
    <source>
        <dbReference type="Proteomes" id="UP000321577"/>
    </source>
</evidence>
<gene>
    <name evidence="9" type="ORF">BGE01nite_47920</name>
</gene>
<feature type="transmembrane region" description="Helical" evidence="7">
    <location>
        <begin position="281"/>
        <end position="303"/>
    </location>
</feature>
<dbReference type="InterPro" id="IPR035906">
    <property type="entry name" value="MetI-like_sf"/>
</dbReference>
<evidence type="ECO:0000256" key="5">
    <source>
        <dbReference type="ARBA" id="ARBA00022989"/>
    </source>
</evidence>
<dbReference type="GO" id="GO:0055085">
    <property type="term" value="P:transmembrane transport"/>
    <property type="evidence" value="ECO:0007669"/>
    <property type="project" value="InterPro"/>
</dbReference>
<organism evidence="9 10">
    <name type="scientific">Brevifollis gellanilyticus</name>
    <dbReference type="NCBI Taxonomy" id="748831"/>
    <lineage>
        <taxon>Bacteria</taxon>
        <taxon>Pseudomonadati</taxon>
        <taxon>Verrucomicrobiota</taxon>
        <taxon>Verrucomicrobiia</taxon>
        <taxon>Verrucomicrobiales</taxon>
        <taxon>Verrucomicrobiaceae</taxon>
    </lineage>
</organism>
<dbReference type="PROSITE" id="PS50928">
    <property type="entry name" value="ABC_TM1"/>
    <property type="match status" value="1"/>
</dbReference>
<keyword evidence="10" id="KW-1185">Reference proteome</keyword>
<protein>
    <recommendedName>
        <fullName evidence="8">ABC transmembrane type-1 domain-containing protein</fullName>
    </recommendedName>
</protein>
<dbReference type="OrthoDB" id="9773683at2"/>
<keyword evidence="6 7" id="KW-0472">Membrane</keyword>
<proteinExistence type="inferred from homology"/>
<feature type="transmembrane region" description="Helical" evidence="7">
    <location>
        <begin position="340"/>
        <end position="365"/>
    </location>
</feature>
<evidence type="ECO:0000256" key="3">
    <source>
        <dbReference type="ARBA" id="ARBA00022475"/>
    </source>
</evidence>
<feature type="transmembrane region" description="Helical" evidence="7">
    <location>
        <begin position="196"/>
        <end position="219"/>
    </location>
</feature>
<evidence type="ECO:0000256" key="6">
    <source>
        <dbReference type="ARBA" id="ARBA00023136"/>
    </source>
</evidence>
<feature type="transmembrane region" description="Helical" evidence="7">
    <location>
        <begin position="385"/>
        <end position="408"/>
    </location>
</feature>
<comment type="similarity">
    <text evidence="7">Belongs to the binding-protein-dependent transport system permease family.</text>
</comment>
<dbReference type="GO" id="GO:0042884">
    <property type="term" value="P:microcin transport"/>
    <property type="evidence" value="ECO:0007669"/>
    <property type="project" value="TreeGrafter"/>
</dbReference>
<dbReference type="GO" id="GO:0005886">
    <property type="term" value="C:plasma membrane"/>
    <property type="evidence" value="ECO:0007669"/>
    <property type="project" value="UniProtKB-SubCell"/>
</dbReference>
<evidence type="ECO:0000256" key="4">
    <source>
        <dbReference type="ARBA" id="ARBA00022692"/>
    </source>
</evidence>
<dbReference type="CDD" id="cd06261">
    <property type="entry name" value="TM_PBP2"/>
    <property type="match status" value="1"/>
</dbReference>
<dbReference type="PANTHER" id="PTHR30465:SF66">
    <property type="entry name" value="INNER MEMBRANE ABC TRANSPORTER PERMEASE PROTEIN YEJB"/>
    <property type="match status" value="1"/>
</dbReference>
<keyword evidence="3" id="KW-1003">Cell membrane</keyword>
<dbReference type="Pfam" id="PF00528">
    <property type="entry name" value="BPD_transp_1"/>
    <property type="match status" value="1"/>
</dbReference>
<comment type="subcellular location">
    <subcellularLocation>
        <location evidence="1 7">Cell membrane</location>
        <topology evidence="1 7">Multi-pass membrane protein</topology>
    </subcellularLocation>
</comment>
<dbReference type="EMBL" id="BKAG01000051">
    <property type="protein sequence ID" value="GEP45501.1"/>
    <property type="molecule type" value="Genomic_DNA"/>
</dbReference>
<comment type="caution">
    <text evidence="9">The sequence shown here is derived from an EMBL/GenBank/DDBJ whole genome shotgun (WGS) entry which is preliminary data.</text>
</comment>
<feature type="domain" description="ABC transmembrane type-1" evidence="8">
    <location>
        <begin position="192"/>
        <end position="404"/>
    </location>
</feature>
<feature type="transmembrane region" description="Helical" evidence="7">
    <location>
        <begin position="231"/>
        <end position="254"/>
    </location>
</feature>
<evidence type="ECO:0000259" key="8">
    <source>
        <dbReference type="PROSITE" id="PS50928"/>
    </source>
</evidence>
<dbReference type="RefSeq" id="WP_146854460.1">
    <property type="nucleotide sequence ID" value="NZ_BKAG01000051.1"/>
</dbReference>
<evidence type="ECO:0000256" key="1">
    <source>
        <dbReference type="ARBA" id="ARBA00004651"/>
    </source>
</evidence>
<dbReference type="SUPFAM" id="SSF161098">
    <property type="entry name" value="MetI-like"/>
    <property type="match status" value="1"/>
</dbReference>
<dbReference type="Proteomes" id="UP000321577">
    <property type="component" value="Unassembled WGS sequence"/>
</dbReference>
<dbReference type="AlphaFoldDB" id="A0A512MGM6"/>
<evidence type="ECO:0000256" key="7">
    <source>
        <dbReference type="RuleBase" id="RU363032"/>
    </source>
</evidence>
<reference evidence="9 10" key="1">
    <citation type="submission" date="2019-07" db="EMBL/GenBank/DDBJ databases">
        <title>Whole genome shotgun sequence of Brevifollis gellanilyticus NBRC 108608.</title>
        <authorList>
            <person name="Hosoyama A."/>
            <person name="Uohara A."/>
            <person name="Ohji S."/>
            <person name="Ichikawa N."/>
        </authorList>
    </citation>
    <scope>NUCLEOTIDE SEQUENCE [LARGE SCALE GENOMIC DNA]</scope>
    <source>
        <strain evidence="9 10">NBRC 108608</strain>
    </source>
</reference>
<name>A0A512MGM6_9BACT</name>
<keyword evidence="2 7" id="KW-0813">Transport</keyword>
<accession>A0A512MGM6</accession>
<dbReference type="PANTHER" id="PTHR30465">
    <property type="entry name" value="INNER MEMBRANE ABC TRANSPORTER"/>
    <property type="match status" value="1"/>
</dbReference>
<keyword evidence="5 7" id="KW-1133">Transmembrane helix</keyword>
<keyword evidence="4 7" id="KW-0812">Transmembrane</keyword>
<sequence length="418" mass="46399">MRDYFLRRFLLILPTLLGATLVVFGITRIVPGGPMERAMQSALASERGGGSKNAGASMTDEQKEEMAAYYGFDKPFLPAYAAWLGVWPREESKQWIKFEEGKDEMPVTLKMLLPRDQWTATNAYKVTQATMKRDGTLNGPDADVVAHYKTHPEPEKQRVAVFHPTFSGLLQGNFGLSTNYNMDVLDMMISKMPVSLFYGLLTFCIAYIVCIPLGILKAIKHRTVIDNVTSILIFIGYSIPGFLLGSLVVVYLAARMGWFPTEGFTSENFASLTLGGKIWDIIHHAILPLACYMITSFAFLTMLMKNNLMDNLAADYVRTAIAKGASYKHAVLGHALRNSLIPIVTTLGSITTVFVAGSLLIERIFNIDGFGLLTIQSITDRDYPLVMGILTLDVILIMLGNILSDYLVALTDPRVRFH</sequence>
<evidence type="ECO:0000313" key="9">
    <source>
        <dbReference type="EMBL" id="GEP45501.1"/>
    </source>
</evidence>
<dbReference type="InterPro" id="IPR000515">
    <property type="entry name" value="MetI-like"/>
</dbReference>
<evidence type="ECO:0000256" key="2">
    <source>
        <dbReference type="ARBA" id="ARBA00022448"/>
    </source>
</evidence>